<dbReference type="Gene3D" id="1.10.8.270">
    <property type="entry name" value="putative rabgap domain of human tbc1 domain family member 14 like domains"/>
    <property type="match status" value="1"/>
</dbReference>
<dbReference type="Gene3D" id="1.10.472.80">
    <property type="entry name" value="Ypt/Rab-GAP domain of gyp1p, domain 3"/>
    <property type="match status" value="1"/>
</dbReference>
<dbReference type="Proteomes" id="UP000663829">
    <property type="component" value="Unassembled WGS sequence"/>
</dbReference>
<evidence type="ECO:0000313" key="5">
    <source>
        <dbReference type="Proteomes" id="UP000663829"/>
    </source>
</evidence>
<gene>
    <name evidence="3" type="ORF">GPM918_LOCUS2194</name>
    <name evidence="4" type="ORF">SRO942_LOCUS2194</name>
</gene>
<feature type="domain" description="Rab-GAP TBC" evidence="2">
    <location>
        <begin position="232"/>
        <end position="443"/>
    </location>
</feature>
<dbReference type="GO" id="GO:0005096">
    <property type="term" value="F:GTPase activator activity"/>
    <property type="evidence" value="ECO:0007669"/>
    <property type="project" value="UniProtKB-KW"/>
</dbReference>
<dbReference type="InterPro" id="IPR035969">
    <property type="entry name" value="Rab-GAP_TBC_sf"/>
</dbReference>
<keyword evidence="1" id="KW-0343">GTPase activation</keyword>
<proteinExistence type="predicted"/>
<sequence>MRPRQNHDVMTAVASTINSSVASSSSRYSTCSPFGSRMSVIGAAHPDVVRIRVYKPARVNCEPESKKLCVDPRLTSYNKLQYLIAQAFEIKTDFVIYAIIKDSYGHETTTAIWNDWDLDAAFQNVVHDTCLKLRYELTHTEDGLDDWDFIQVGDFNSNIRWYNVDNRAIIATVNQKAGKAASVLNKAINWMYGVNGRRNSRPLCETNFKKFLDSEGRLIHHIELRQFIFEGGIEPSIRKVVWRHLLNIFPMNMTGLERIDYLKSINIEYEKLKMRWTHDNEECKKKTETIRCIKQTVRKDVIRTDRTFGFYAGSDNNVNIQSLFNILTTYCVSHPSVTYCQGMNDYAATLLYVMREEALTYICFCSIMRRIRANFATDGVVIATKFQHLKILFQAIDPIYWDYLCTADAVNLLFAYRWLLLECKREFPFSDALRVLEVMWSALPVETEPPLLSEIPLLATLDSNEKLCFTCTSSRSASPINYSIRRAISCPDLRLSVQQSTLQGMDRYLSRFDDNSTHHLLNISWPNITRPVTKYRRQHIKYVADDYSYSCMSSLQTPSQSQQQQLQQQLQHQRSFENSFSISELSELECDTMNQAVTATQLAWINRLPSCNIWLDEDNPFLLFLCISLLLTHRAYLLKKKNLDEQEIAMHFDRYRRRHHADRILNCTRTLYSQYMQWARKKRMMDDLSQFSTS</sequence>
<organism evidence="3 5">
    <name type="scientific">Didymodactylos carnosus</name>
    <dbReference type="NCBI Taxonomy" id="1234261"/>
    <lineage>
        <taxon>Eukaryota</taxon>
        <taxon>Metazoa</taxon>
        <taxon>Spiralia</taxon>
        <taxon>Gnathifera</taxon>
        <taxon>Rotifera</taxon>
        <taxon>Eurotatoria</taxon>
        <taxon>Bdelloidea</taxon>
        <taxon>Philodinida</taxon>
        <taxon>Philodinidae</taxon>
        <taxon>Didymodactylos</taxon>
    </lineage>
</organism>
<dbReference type="SMART" id="SM00164">
    <property type="entry name" value="TBC"/>
    <property type="match status" value="1"/>
</dbReference>
<dbReference type="AlphaFoldDB" id="A0A813R537"/>
<comment type="caution">
    <text evidence="3">The sequence shown here is derived from an EMBL/GenBank/DDBJ whole genome shotgun (WGS) entry which is preliminary data.</text>
</comment>
<dbReference type="InterPro" id="IPR000195">
    <property type="entry name" value="Rab-GAP-TBC_dom"/>
</dbReference>
<keyword evidence="5" id="KW-1185">Reference proteome</keyword>
<evidence type="ECO:0000256" key="1">
    <source>
        <dbReference type="ARBA" id="ARBA00022468"/>
    </source>
</evidence>
<name>A0A813R537_9BILA</name>
<reference evidence="3" key="1">
    <citation type="submission" date="2021-02" db="EMBL/GenBank/DDBJ databases">
        <authorList>
            <person name="Nowell W R."/>
        </authorList>
    </citation>
    <scope>NUCLEOTIDE SEQUENCE</scope>
</reference>
<accession>A0A813R537</accession>
<dbReference type="Pfam" id="PF00566">
    <property type="entry name" value="RabGAP-TBC"/>
    <property type="match status" value="1"/>
</dbReference>
<dbReference type="PROSITE" id="PS50086">
    <property type="entry name" value="TBC_RABGAP"/>
    <property type="match status" value="1"/>
</dbReference>
<dbReference type="SUPFAM" id="SSF47923">
    <property type="entry name" value="Ypt/Rab-GAP domain of gyp1p"/>
    <property type="match status" value="2"/>
</dbReference>
<evidence type="ECO:0000313" key="3">
    <source>
        <dbReference type="EMBL" id="CAF0776002.1"/>
    </source>
</evidence>
<protein>
    <recommendedName>
        <fullName evidence="2">Rab-GAP TBC domain-containing protein</fullName>
    </recommendedName>
</protein>
<evidence type="ECO:0000313" key="4">
    <source>
        <dbReference type="EMBL" id="CAF3558556.1"/>
    </source>
</evidence>
<dbReference type="PANTHER" id="PTHR22957:SF333">
    <property type="entry name" value="TBC1 DOMAIN FAMILY MEMBER 25"/>
    <property type="match status" value="1"/>
</dbReference>
<dbReference type="Proteomes" id="UP000681722">
    <property type="component" value="Unassembled WGS sequence"/>
</dbReference>
<dbReference type="PANTHER" id="PTHR22957">
    <property type="entry name" value="TBC1 DOMAIN FAMILY MEMBER GTPASE-ACTIVATING PROTEIN"/>
    <property type="match status" value="1"/>
</dbReference>
<dbReference type="GO" id="GO:0005776">
    <property type="term" value="C:autophagosome"/>
    <property type="evidence" value="ECO:0007669"/>
    <property type="project" value="TreeGrafter"/>
</dbReference>
<dbReference type="EMBL" id="CAJOBC010000235">
    <property type="protein sequence ID" value="CAF3558556.1"/>
    <property type="molecule type" value="Genomic_DNA"/>
</dbReference>
<dbReference type="EMBL" id="CAJNOQ010000235">
    <property type="protein sequence ID" value="CAF0776002.1"/>
    <property type="molecule type" value="Genomic_DNA"/>
</dbReference>
<dbReference type="GO" id="GO:1901096">
    <property type="term" value="P:regulation of autophagosome maturation"/>
    <property type="evidence" value="ECO:0007669"/>
    <property type="project" value="TreeGrafter"/>
</dbReference>
<dbReference type="OrthoDB" id="10264062at2759"/>
<evidence type="ECO:0000259" key="2">
    <source>
        <dbReference type="PROSITE" id="PS50086"/>
    </source>
</evidence>